<dbReference type="Pfam" id="PF03435">
    <property type="entry name" value="Sacchrp_dh_NADP"/>
    <property type="match status" value="1"/>
</dbReference>
<dbReference type="PANTHER" id="PTHR12286">
    <property type="entry name" value="SACCHAROPINE DEHYDROGENASE-LIKE OXIDOREDUCTASE"/>
    <property type="match status" value="1"/>
</dbReference>
<protein>
    <submittedName>
        <fullName evidence="4">Putative trans-acting enoyl reductase</fullName>
    </submittedName>
</protein>
<dbReference type="SUPFAM" id="SSF51735">
    <property type="entry name" value="NAD(P)-binding Rossmann-fold domains"/>
    <property type="match status" value="1"/>
</dbReference>
<dbReference type="Proteomes" id="UP000036947">
    <property type="component" value="Unassembled WGS sequence"/>
</dbReference>
<feature type="transmembrane region" description="Helical" evidence="2">
    <location>
        <begin position="292"/>
        <end position="312"/>
    </location>
</feature>
<dbReference type="Gene3D" id="3.40.50.720">
    <property type="entry name" value="NAD(P)-binding Rossmann-like Domain"/>
    <property type="match status" value="1"/>
</dbReference>
<comment type="similarity">
    <text evidence="1">Belongs to the saccharopine dehydrogenase family.</text>
</comment>
<comment type="caution">
    <text evidence="4">The sequence shown here is derived from an EMBL/GenBank/DDBJ whole genome shotgun (WGS) entry which is preliminary data.</text>
</comment>
<keyword evidence="5" id="KW-1185">Reference proteome</keyword>
<dbReference type="InterPro" id="IPR005097">
    <property type="entry name" value="Sacchrp_dh_NADP-bd"/>
</dbReference>
<dbReference type="GO" id="GO:0005886">
    <property type="term" value="C:plasma membrane"/>
    <property type="evidence" value="ECO:0007669"/>
    <property type="project" value="TreeGrafter"/>
</dbReference>
<dbReference type="InterPro" id="IPR051276">
    <property type="entry name" value="Saccharopine_DH-like_oxidrdct"/>
</dbReference>
<dbReference type="GO" id="GO:0005739">
    <property type="term" value="C:mitochondrion"/>
    <property type="evidence" value="ECO:0007669"/>
    <property type="project" value="TreeGrafter"/>
</dbReference>
<feature type="domain" description="Saccharopine dehydrogenase NADP binding" evidence="3">
    <location>
        <begin position="13"/>
        <end position="141"/>
    </location>
</feature>
<reference evidence="4 5" key="1">
    <citation type="journal article" date="2015" name="BMC Genomics">
        <title>The genome of the truffle-parasite Tolypocladium ophioglossoides and the evolution of antifungal peptaibiotics.</title>
        <authorList>
            <person name="Quandt C.A."/>
            <person name="Bushley K.E."/>
            <person name="Spatafora J.W."/>
        </authorList>
    </citation>
    <scope>NUCLEOTIDE SEQUENCE [LARGE SCALE GENOMIC DNA]</scope>
    <source>
        <strain evidence="4 5">CBS 100239</strain>
    </source>
</reference>
<dbReference type="OrthoDB" id="10268090at2759"/>
<dbReference type="AlphaFoldDB" id="A0A0L0NL30"/>
<evidence type="ECO:0000256" key="2">
    <source>
        <dbReference type="SAM" id="Phobius"/>
    </source>
</evidence>
<dbReference type="PANTHER" id="PTHR12286:SF5">
    <property type="entry name" value="SACCHAROPINE DEHYDROGENASE-LIKE OXIDOREDUCTASE"/>
    <property type="match status" value="1"/>
</dbReference>
<evidence type="ECO:0000259" key="3">
    <source>
        <dbReference type="Pfam" id="PF03435"/>
    </source>
</evidence>
<evidence type="ECO:0000313" key="5">
    <source>
        <dbReference type="Proteomes" id="UP000036947"/>
    </source>
</evidence>
<dbReference type="GO" id="GO:0005811">
    <property type="term" value="C:lipid droplet"/>
    <property type="evidence" value="ECO:0007669"/>
    <property type="project" value="TreeGrafter"/>
</dbReference>
<dbReference type="GO" id="GO:0009247">
    <property type="term" value="P:glycolipid biosynthetic process"/>
    <property type="evidence" value="ECO:0007669"/>
    <property type="project" value="TreeGrafter"/>
</dbReference>
<keyword evidence="2" id="KW-0472">Membrane</keyword>
<dbReference type="EMBL" id="LFRF01000001">
    <property type="protein sequence ID" value="KND94754.1"/>
    <property type="molecule type" value="Genomic_DNA"/>
</dbReference>
<keyword evidence="2" id="KW-1133">Transmembrane helix</keyword>
<name>A0A0L0NL30_TOLOC</name>
<gene>
    <name evidence="4" type="ORF">TOPH_00552</name>
</gene>
<keyword evidence="2" id="KW-0812">Transmembrane</keyword>
<organism evidence="4 5">
    <name type="scientific">Tolypocladium ophioglossoides (strain CBS 100239)</name>
    <name type="common">Snaketongue truffleclub</name>
    <name type="synonym">Elaphocordyceps ophioglossoides</name>
    <dbReference type="NCBI Taxonomy" id="1163406"/>
    <lineage>
        <taxon>Eukaryota</taxon>
        <taxon>Fungi</taxon>
        <taxon>Dikarya</taxon>
        <taxon>Ascomycota</taxon>
        <taxon>Pezizomycotina</taxon>
        <taxon>Sordariomycetes</taxon>
        <taxon>Hypocreomycetidae</taxon>
        <taxon>Hypocreales</taxon>
        <taxon>Ophiocordycipitaceae</taxon>
        <taxon>Tolypocladium</taxon>
    </lineage>
</organism>
<proteinExistence type="inferred from homology"/>
<evidence type="ECO:0000256" key="1">
    <source>
        <dbReference type="ARBA" id="ARBA00038048"/>
    </source>
</evidence>
<dbReference type="FunFam" id="3.40.50.720:FF:000592">
    <property type="entry name" value="Similar to saccharopine dehydrogenase"/>
    <property type="match status" value="1"/>
</dbReference>
<accession>A0A0L0NL30</accession>
<dbReference type="InterPro" id="IPR036291">
    <property type="entry name" value="NAD(P)-bd_dom_sf"/>
</dbReference>
<evidence type="ECO:0000313" key="4">
    <source>
        <dbReference type="EMBL" id="KND94754.1"/>
    </source>
</evidence>
<sequence>MPLKQHGRQYDLVVLGATGYTGQFVAEHVATHLPTNLKWAVAGRSESKLQAVIDECKKLNPDRSQPSIEISDINDDDQLHALAQKTFVVITAVGPYCMYGERVFQACAESGTHYFDCTGETPWVARMIKKYEKTAQETGAIMFPQIGVESAPPDLCTWAMARFIRNELDVPTRDVVVSLHKLSSAPSGGTLATVLGIFDHFSLEDLRASSKPYASSPIPHPEKARPSKGFLQRWLGICHVPNLGTLTTSIAGRTDAPTIERSWGLLSTISTRKDQFYGPKFNWVEYYKPRNWLHGIFVHWGLILGTLLLGFFPPVRAFVKRFVYQPGQGTSREDLRREEVEYRGIATPDTATPSGKQAYCRAWFHGSMYYLTAVFLAQGALTILEDEVGLDGGVYTPACLGQGLVDRANGAGFKMEVKMLQN</sequence>